<sequence>MKRIDDMPDDHRGNGYETVIAALAYNRYLAGRPSYYEIARVSSKLAQRPLPVRGVTVGHLPKSSAHELMQGKYSRIRRWDLVASLWATLAEIAERRGADGPEPITLEELRLHHDAVGRPPRPRPAPAAGVAGVAEGARARLAPPAPPPACDALPGPGARMAVARLRLLAEARRRGGPAWWRPYGDVVLGHEEIRLTLEPELSVIRIYAPDRVPELLRTAYYAHEMAGADLPGASRRRRERRVELCRRRQEILHRPDPPQLWVLLDERALRTTPGGSFMMRGQLARLIELARLRHITLQLVPAKSAEHAVTEGPITIMQLPERHHPYLVYIEHPAYGLYPHESNDVDYFVHAFGRLAISAWPEEETVERLRGMLDRPWATDG</sequence>
<feature type="domain" description="DUF5753" evidence="1">
    <location>
        <begin position="196"/>
        <end position="370"/>
    </location>
</feature>
<protein>
    <recommendedName>
        <fullName evidence="1">DUF5753 domain-containing protein</fullName>
    </recommendedName>
</protein>
<dbReference type="AlphaFoldDB" id="A0A7K1KXN5"/>
<organism evidence="2 3">
    <name type="scientific">Actinomadura litoris</name>
    <dbReference type="NCBI Taxonomy" id="2678616"/>
    <lineage>
        <taxon>Bacteria</taxon>
        <taxon>Bacillati</taxon>
        <taxon>Actinomycetota</taxon>
        <taxon>Actinomycetes</taxon>
        <taxon>Streptosporangiales</taxon>
        <taxon>Thermomonosporaceae</taxon>
        <taxon>Actinomadura</taxon>
    </lineage>
</organism>
<evidence type="ECO:0000259" key="1">
    <source>
        <dbReference type="Pfam" id="PF19054"/>
    </source>
</evidence>
<dbReference type="RefSeq" id="WP_156215873.1">
    <property type="nucleotide sequence ID" value="NZ_WOFH01000003.1"/>
</dbReference>
<evidence type="ECO:0000313" key="3">
    <source>
        <dbReference type="Proteomes" id="UP000432015"/>
    </source>
</evidence>
<gene>
    <name evidence="2" type="ORF">GNZ18_09460</name>
</gene>
<name>A0A7K1KXN5_9ACTN</name>
<dbReference type="InterPro" id="IPR043917">
    <property type="entry name" value="DUF5753"/>
</dbReference>
<keyword evidence="3" id="KW-1185">Reference proteome</keyword>
<comment type="caution">
    <text evidence="2">The sequence shown here is derived from an EMBL/GenBank/DDBJ whole genome shotgun (WGS) entry which is preliminary data.</text>
</comment>
<evidence type="ECO:0000313" key="2">
    <source>
        <dbReference type="EMBL" id="MUN36823.1"/>
    </source>
</evidence>
<proteinExistence type="predicted"/>
<reference evidence="2 3" key="1">
    <citation type="submission" date="2019-11" db="EMBL/GenBank/DDBJ databases">
        <authorList>
            <person name="Cao P."/>
        </authorList>
    </citation>
    <scope>NUCLEOTIDE SEQUENCE [LARGE SCALE GENOMIC DNA]</scope>
    <source>
        <strain evidence="2 3">NEAU-AAG5</strain>
    </source>
</reference>
<dbReference type="Pfam" id="PF19054">
    <property type="entry name" value="DUF5753"/>
    <property type="match status" value="1"/>
</dbReference>
<dbReference type="Proteomes" id="UP000432015">
    <property type="component" value="Unassembled WGS sequence"/>
</dbReference>
<dbReference type="EMBL" id="WOFH01000003">
    <property type="protein sequence ID" value="MUN36823.1"/>
    <property type="molecule type" value="Genomic_DNA"/>
</dbReference>
<accession>A0A7K1KXN5</accession>